<gene>
    <name evidence="11" type="ORF">TSAR_009021</name>
</gene>
<dbReference type="Proteomes" id="UP000215335">
    <property type="component" value="Unassembled WGS sequence"/>
</dbReference>
<feature type="transmembrane region" description="Helical" evidence="10">
    <location>
        <begin position="179"/>
        <end position="201"/>
    </location>
</feature>
<keyword evidence="12" id="KW-1185">Reference proteome</keyword>
<keyword evidence="2" id="KW-1003">Cell membrane</keyword>
<keyword evidence="7 10" id="KW-0472">Membrane</keyword>
<keyword evidence="9" id="KW-0807">Transducer</keyword>
<comment type="caution">
    <text evidence="11">The sequence shown here is derived from an EMBL/GenBank/DDBJ whole genome shotgun (WGS) entry which is preliminary data.</text>
</comment>
<dbReference type="GO" id="GO:0004984">
    <property type="term" value="F:olfactory receptor activity"/>
    <property type="evidence" value="ECO:0007669"/>
    <property type="project" value="InterPro"/>
</dbReference>
<keyword evidence="4 10" id="KW-0812">Transmembrane</keyword>
<keyword evidence="6 10" id="KW-1133">Transmembrane helix</keyword>
<keyword evidence="5" id="KW-0552">Olfaction</keyword>
<proteinExistence type="predicted"/>
<evidence type="ECO:0000313" key="11">
    <source>
        <dbReference type="EMBL" id="OXU27767.1"/>
    </source>
</evidence>
<dbReference type="PANTHER" id="PTHR21137">
    <property type="entry name" value="ODORANT RECEPTOR"/>
    <property type="match status" value="1"/>
</dbReference>
<feature type="transmembrane region" description="Helical" evidence="10">
    <location>
        <begin position="291"/>
        <end position="311"/>
    </location>
</feature>
<keyword evidence="3" id="KW-0716">Sensory transduction</keyword>
<organism evidence="11 12">
    <name type="scientific">Trichomalopsis sarcophagae</name>
    <dbReference type="NCBI Taxonomy" id="543379"/>
    <lineage>
        <taxon>Eukaryota</taxon>
        <taxon>Metazoa</taxon>
        <taxon>Ecdysozoa</taxon>
        <taxon>Arthropoda</taxon>
        <taxon>Hexapoda</taxon>
        <taxon>Insecta</taxon>
        <taxon>Pterygota</taxon>
        <taxon>Neoptera</taxon>
        <taxon>Endopterygota</taxon>
        <taxon>Hymenoptera</taxon>
        <taxon>Apocrita</taxon>
        <taxon>Proctotrupomorpha</taxon>
        <taxon>Chalcidoidea</taxon>
        <taxon>Pteromalidae</taxon>
        <taxon>Pteromalinae</taxon>
        <taxon>Trichomalopsis</taxon>
    </lineage>
</organism>
<feature type="transmembrane region" description="Helical" evidence="10">
    <location>
        <begin position="121"/>
        <end position="140"/>
    </location>
</feature>
<evidence type="ECO:0000313" key="12">
    <source>
        <dbReference type="Proteomes" id="UP000215335"/>
    </source>
</evidence>
<evidence type="ECO:0000256" key="2">
    <source>
        <dbReference type="ARBA" id="ARBA00022475"/>
    </source>
</evidence>
<comment type="subcellular location">
    <subcellularLocation>
        <location evidence="1">Cell membrane</location>
        <topology evidence="1">Multi-pass membrane protein</topology>
    </subcellularLocation>
</comment>
<keyword evidence="8" id="KW-0675">Receptor</keyword>
<evidence type="ECO:0000256" key="1">
    <source>
        <dbReference type="ARBA" id="ARBA00004651"/>
    </source>
</evidence>
<evidence type="ECO:0000256" key="7">
    <source>
        <dbReference type="ARBA" id="ARBA00023136"/>
    </source>
</evidence>
<name>A0A232FBQ5_9HYME</name>
<evidence type="ECO:0000256" key="5">
    <source>
        <dbReference type="ARBA" id="ARBA00022725"/>
    </source>
</evidence>
<dbReference type="PANTHER" id="PTHR21137:SF35">
    <property type="entry name" value="ODORANT RECEPTOR 19A-RELATED"/>
    <property type="match status" value="1"/>
</dbReference>
<dbReference type="GO" id="GO:0007165">
    <property type="term" value="P:signal transduction"/>
    <property type="evidence" value="ECO:0007669"/>
    <property type="project" value="UniProtKB-KW"/>
</dbReference>
<dbReference type="GO" id="GO:0005886">
    <property type="term" value="C:plasma membrane"/>
    <property type="evidence" value="ECO:0007669"/>
    <property type="project" value="UniProtKB-SubCell"/>
</dbReference>
<protein>
    <recommendedName>
        <fullName evidence="13">Odorant receptor</fullName>
    </recommendedName>
</protein>
<sequence length="547" mass="63805">MEIFYECYYKNCKWFLRGIGLWPYQRRNRRIISYIIFFTINPSLAIPQGIMLIRNLGNSNIMLENTVSLMFSTVCMSKYSVIYASAKQLDLLFLQIVKDWKIFEDKTERKILEKNTEEGRALVLIYTFVSNYLLFAWIIYTFMPFMPYFLDQIFPLRNGTRPIQIPFYADYVIFNQLDYHYWCCGHIAVVYFTSFFLYSGVDGAYVLTVKHTMGNSQKIDEARYEQKNYSIVKREMAGAVILHNETIRCVALLENSFSKCFLIVQGICVLGLALGSVYVKMLFIANDIFRFSRSVAFIIGIILHLLYLNWVGQQVIDSSSKIFYSSYFSKWYLTSAKARKITQIIMCRSFNQCELTAGQITTLSMESFGIVNYRLFAYMIYAFMPSTTYFLDQIFPLGNGTRPIQTLFYTDYVIFNQLDYHYWCCGHISIVYFTTNLNGNCGLFAIYKSFYISQIIHKHEASYQQKNDSIVKREMVGAVILHNETISYFSKWYLTSAKARKITQIIMCRSYNQCELTAGQITTLSMESFGILMKTSASYFTVFLSVT</sequence>
<feature type="transmembrane region" description="Helical" evidence="10">
    <location>
        <begin position="260"/>
        <end position="279"/>
    </location>
</feature>
<dbReference type="GO" id="GO:0005549">
    <property type="term" value="F:odorant binding"/>
    <property type="evidence" value="ECO:0007669"/>
    <property type="project" value="InterPro"/>
</dbReference>
<evidence type="ECO:0000256" key="10">
    <source>
        <dbReference type="SAM" id="Phobius"/>
    </source>
</evidence>
<evidence type="ECO:0000256" key="6">
    <source>
        <dbReference type="ARBA" id="ARBA00022989"/>
    </source>
</evidence>
<evidence type="ECO:0008006" key="13">
    <source>
        <dbReference type="Google" id="ProtNLM"/>
    </source>
</evidence>
<evidence type="ECO:0000256" key="4">
    <source>
        <dbReference type="ARBA" id="ARBA00022692"/>
    </source>
</evidence>
<dbReference type="OrthoDB" id="7548151at2759"/>
<dbReference type="Pfam" id="PF02949">
    <property type="entry name" value="7tm_6"/>
    <property type="match status" value="1"/>
</dbReference>
<evidence type="ECO:0000256" key="9">
    <source>
        <dbReference type="ARBA" id="ARBA00023224"/>
    </source>
</evidence>
<dbReference type="InterPro" id="IPR004117">
    <property type="entry name" value="7tm6_olfct_rcpt"/>
</dbReference>
<feature type="transmembrane region" description="Helical" evidence="10">
    <location>
        <begin position="31"/>
        <end position="53"/>
    </location>
</feature>
<dbReference type="AlphaFoldDB" id="A0A232FBQ5"/>
<evidence type="ECO:0000256" key="8">
    <source>
        <dbReference type="ARBA" id="ARBA00023170"/>
    </source>
</evidence>
<evidence type="ECO:0000256" key="3">
    <source>
        <dbReference type="ARBA" id="ARBA00022606"/>
    </source>
</evidence>
<dbReference type="EMBL" id="NNAY01000545">
    <property type="protein sequence ID" value="OXU27767.1"/>
    <property type="molecule type" value="Genomic_DNA"/>
</dbReference>
<reference evidence="11 12" key="1">
    <citation type="journal article" date="2017" name="Curr. Biol.">
        <title>The Evolution of Venom by Co-option of Single-Copy Genes.</title>
        <authorList>
            <person name="Martinson E.O."/>
            <person name="Mrinalini"/>
            <person name="Kelkar Y.D."/>
            <person name="Chang C.H."/>
            <person name="Werren J.H."/>
        </authorList>
    </citation>
    <scope>NUCLEOTIDE SEQUENCE [LARGE SCALE GENOMIC DNA]</scope>
    <source>
        <strain evidence="11 12">Alberta</strain>
        <tissue evidence="11">Whole body</tissue>
    </source>
</reference>
<accession>A0A232FBQ5</accession>